<name>A0A9D2EGB1_9MICO</name>
<dbReference type="InterPro" id="IPR044122">
    <property type="entry name" value="UPF0261_N"/>
</dbReference>
<dbReference type="EMBL" id="DXBY01000262">
    <property type="protein sequence ID" value="HIZ37099.1"/>
    <property type="molecule type" value="Genomic_DNA"/>
</dbReference>
<dbReference type="Gene3D" id="3.40.50.12020">
    <property type="entry name" value="Uncharacterised protein family UPF0261, NN domain"/>
    <property type="match status" value="1"/>
</dbReference>
<proteinExistence type="predicted"/>
<protein>
    <submittedName>
        <fullName evidence="3">Tm-1-like ATP-binding domain-containing protein</fullName>
    </submittedName>
</protein>
<keyword evidence="3" id="KW-0067">ATP-binding</keyword>
<organism evidence="3 4">
    <name type="scientific">Candidatus Ruania gallistercoris</name>
    <dbReference type="NCBI Taxonomy" id="2838746"/>
    <lineage>
        <taxon>Bacteria</taxon>
        <taxon>Bacillati</taxon>
        <taxon>Actinomycetota</taxon>
        <taxon>Actinomycetes</taxon>
        <taxon>Micrococcales</taxon>
        <taxon>Ruaniaceae</taxon>
        <taxon>Ruania</taxon>
    </lineage>
</organism>
<dbReference type="AlphaFoldDB" id="A0A9D2EGB1"/>
<dbReference type="Pfam" id="PF23189">
    <property type="entry name" value="UPF0261_C"/>
    <property type="match status" value="1"/>
</dbReference>
<dbReference type="InterPro" id="IPR056778">
    <property type="entry name" value="UPF0261_C"/>
</dbReference>
<gene>
    <name evidence="3" type="ORF">H9815_15100</name>
</gene>
<reference evidence="3" key="2">
    <citation type="submission" date="2021-04" db="EMBL/GenBank/DDBJ databases">
        <authorList>
            <person name="Gilroy R."/>
        </authorList>
    </citation>
    <scope>NUCLEOTIDE SEQUENCE</scope>
    <source>
        <strain evidence="3">ChiGjej4B4-7305</strain>
    </source>
</reference>
<dbReference type="Gene3D" id="3.40.50.12030">
    <property type="entry name" value="Uncharacterised protein family UPF0261, NC domain"/>
    <property type="match status" value="1"/>
</dbReference>
<dbReference type="PANTHER" id="PTHR31862:SF1">
    <property type="entry name" value="UPF0261 DOMAIN PROTEIN (AFU_ORTHOLOGUE AFUA_1G10120)"/>
    <property type="match status" value="1"/>
</dbReference>
<accession>A0A9D2EGB1</accession>
<evidence type="ECO:0000259" key="1">
    <source>
        <dbReference type="Pfam" id="PF06792"/>
    </source>
</evidence>
<reference evidence="3" key="1">
    <citation type="journal article" date="2021" name="PeerJ">
        <title>Extensive microbial diversity within the chicken gut microbiome revealed by metagenomics and culture.</title>
        <authorList>
            <person name="Gilroy R."/>
            <person name="Ravi A."/>
            <person name="Getino M."/>
            <person name="Pursley I."/>
            <person name="Horton D.L."/>
            <person name="Alikhan N.F."/>
            <person name="Baker D."/>
            <person name="Gharbi K."/>
            <person name="Hall N."/>
            <person name="Watson M."/>
            <person name="Adriaenssens E.M."/>
            <person name="Foster-Nyarko E."/>
            <person name="Jarju S."/>
            <person name="Secka A."/>
            <person name="Antonio M."/>
            <person name="Oren A."/>
            <person name="Chaudhuri R.R."/>
            <person name="La Ragione R."/>
            <person name="Hildebrand F."/>
            <person name="Pallen M.J."/>
        </authorList>
    </citation>
    <scope>NUCLEOTIDE SEQUENCE</scope>
    <source>
        <strain evidence="3">ChiGjej4B4-7305</strain>
    </source>
</reference>
<sequence length="408" mass="42739">MPTPTVAVLATLDTKQAEADYLAAQIRAAGATARVLDIGLGSADQEAEVTNTAVAARASTTVEELRQSLRHEAMAAMGQGAGEILRQWYDAGRLHGAIAVGGNQGTAIASIAMRHLPIGPAKLIVSTVASGNVREYVLDSDITMQFSVADLLGGPNVVTRDILRRSAAGVVAMAQAATAPPEPEERTVVAITAFGNTEPAVVTAMAHLAEAGCACVPFHASGACGSAMERLIGEGTIDAVLDLTTHELLGEIEPRDIYAPVRPGRLTAAGRRGAPQVVVPGGLEYFCFGGAQTIPPEYRDRPTHIHNPYNTNVRTSAEELHQVGELLAARLNDASGPVAVLIPTRGWSGVGSPGGVLHSPETNQAFIDTLHEQLAGHIRFELHDLAINDVAFAERAARTLIDLLPAPR</sequence>
<dbReference type="Proteomes" id="UP000824037">
    <property type="component" value="Unassembled WGS sequence"/>
</dbReference>
<dbReference type="InterPro" id="IPR008322">
    <property type="entry name" value="UPF0261"/>
</dbReference>
<comment type="caution">
    <text evidence="3">The sequence shown here is derived from an EMBL/GenBank/DDBJ whole genome shotgun (WGS) entry which is preliminary data.</text>
</comment>
<dbReference type="PIRSF" id="PIRSF033271">
    <property type="entry name" value="UCP033271"/>
    <property type="match status" value="1"/>
</dbReference>
<dbReference type="Pfam" id="PF06792">
    <property type="entry name" value="UPF0261"/>
    <property type="match status" value="1"/>
</dbReference>
<evidence type="ECO:0000313" key="4">
    <source>
        <dbReference type="Proteomes" id="UP000824037"/>
    </source>
</evidence>
<evidence type="ECO:0000259" key="2">
    <source>
        <dbReference type="Pfam" id="PF23189"/>
    </source>
</evidence>
<feature type="domain" description="UPF0261" evidence="1">
    <location>
        <begin position="4"/>
        <end position="177"/>
    </location>
</feature>
<keyword evidence="3" id="KW-0547">Nucleotide-binding</keyword>
<dbReference type="CDD" id="cd15488">
    <property type="entry name" value="Tm-1-like"/>
    <property type="match status" value="1"/>
</dbReference>
<dbReference type="PANTHER" id="PTHR31862">
    <property type="entry name" value="UPF0261 DOMAIN PROTEIN (AFU_ORTHOLOGUE AFUA_1G10120)"/>
    <property type="match status" value="1"/>
</dbReference>
<dbReference type="InterPro" id="IPR051353">
    <property type="entry name" value="Tobamovirus_resist_UPF0261"/>
</dbReference>
<feature type="domain" description="UPF0261" evidence="2">
    <location>
        <begin position="186"/>
        <end position="403"/>
    </location>
</feature>
<dbReference type="NCBIfam" id="NF002674">
    <property type="entry name" value="PRK02399.1-2"/>
    <property type="match status" value="1"/>
</dbReference>
<dbReference type="GO" id="GO:0005524">
    <property type="term" value="F:ATP binding"/>
    <property type="evidence" value="ECO:0007669"/>
    <property type="project" value="UniProtKB-KW"/>
</dbReference>
<evidence type="ECO:0000313" key="3">
    <source>
        <dbReference type="EMBL" id="HIZ37099.1"/>
    </source>
</evidence>